<evidence type="ECO:0000256" key="1">
    <source>
        <dbReference type="SAM" id="MobiDB-lite"/>
    </source>
</evidence>
<reference evidence="2 3" key="1">
    <citation type="journal article" date="2019" name="Nat. Ecol. Evol.">
        <title>Megaphylogeny resolves global patterns of mushroom evolution.</title>
        <authorList>
            <person name="Varga T."/>
            <person name="Krizsan K."/>
            <person name="Foldi C."/>
            <person name="Dima B."/>
            <person name="Sanchez-Garcia M."/>
            <person name="Sanchez-Ramirez S."/>
            <person name="Szollosi G.J."/>
            <person name="Szarkandi J.G."/>
            <person name="Papp V."/>
            <person name="Albert L."/>
            <person name="Andreopoulos W."/>
            <person name="Angelini C."/>
            <person name="Antonin V."/>
            <person name="Barry K.W."/>
            <person name="Bougher N.L."/>
            <person name="Buchanan P."/>
            <person name="Buyck B."/>
            <person name="Bense V."/>
            <person name="Catcheside P."/>
            <person name="Chovatia M."/>
            <person name="Cooper J."/>
            <person name="Damon W."/>
            <person name="Desjardin D."/>
            <person name="Finy P."/>
            <person name="Geml J."/>
            <person name="Haridas S."/>
            <person name="Hughes K."/>
            <person name="Justo A."/>
            <person name="Karasinski D."/>
            <person name="Kautmanova I."/>
            <person name="Kiss B."/>
            <person name="Kocsube S."/>
            <person name="Kotiranta H."/>
            <person name="LaButti K.M."/>
            <person name="Lechner B.E."/>
            <person name="Liimatainen K."/>
            <person name="Lipzen A."/>
            <person name="Lukacs Z."/>
            <person name="Mihaltcheva S."/>
            <person name="Morgado L.N."/>
            <person name="Niskanen T."/>
            <person name="Noordeloos M.E."/>
            <person name="Ohm R.A."/>
            <person name="Ortiz-Santana B."/>
            <person name="Ovrebo C."/>
            <person name="Racz N."/>
            <person name="Riley R."/>
            <person name="Savchenko A."/>
            <person name="Shiryaev A."/>
            <person name="Soop K."/>
            <person name="Spirin V."/>
            <person name="Szebenyi C."/>
            <person name="Tomsovsky M."/>
            <person name="Tulloss R.E."/>
            <person name="Uehling J."/>
            <person name="Grigoriev I.V."/>
            <person name="Vagvolgyi C."/>
            <person name="Papp T."/>
            <person name="Martin F.M."/>
            <person name="Miettinen O."/>
            <person name="Hibbett D.S."/>
            <person name="Nagy L.G."/>
        </authorList>
    </citation>
    <scope>NUCLEOTIDE SEQUENCE [LARGE SCALE GENOMIC DNA]</scope>
    <source>
        <strain evidence="2 3">CBS 962.96</strain>
    </source>
</reference>
<feature type="region of interest" description="Disordered" evidence="1">
    <location>
        <begin position="1"/>
        <end position="44"/>
    </location>
</feature>
<dbReference type="AlphaFoldDB" id="A0A4S8MQ01"/>
<dbReference type="EMBL" id="ML179054">
    <property type="protein sequence ID" value="THV04659.1"/>
    <property type="molecule type" value="Genomic_DNA"/>
</dbReference>
<accession>A0A4S8MQ01</accession>
<organism evidence="2 3">
    <name type="scientific">Dendrothele bispora (strain CBS 962.96)</name>
    <dbReference type="NCBI Taxonomy" id="1314807"/>
    <lineage>
        <taxon>Eukaryota</taxon>
        <taxon>Fungi</taxon>
        <taxon>Dikarya</taxon>
        <taxon>Basidiomycota</taxon>
        <taxon>Agaricomycotina</taxon>
        <taxon>Agaricomycetes</taxon>
        <taxon>Agaricomycetidae</taxon>
        <taxon>Agaricales</taxon>
        <taxon>Agaricales incertae sedis</taxon>
        <taxon>Dendrothele</taxon>
    </lineage>
</organism>
<proteinExistence type="predicted"/>
<gene>
    <name evidence="2" type="ORF">K435DRAFT_648931</name>
</gene>
<protein>
    <submittedName>
        <fullName evidence="2">Uncharacterized protein</fullName>
    </submittedName>
</protein>
<dbReference type="Proteomes" id="UP000297245">
    <property type="component" value="Unassembled WGS sequence"/>
</dbReference>
<evidence type="ECO:0000313" key="3">
    <source>
        <dbReference type="Proteomes" id="UP000297245"/>
    </source>
</evidence>
<name>A0A4S8MQ01_DENBC</name>
<dbReference type="OrthoDB" id="3269001at2759"/>
<evidence type="ECO:0000313" key="2">
    <source>
        <dbReference type="EMBL" id="THV04659.1"/>
    </source>
</evidence>
<keyword evidence="3" id="KW-1185">Reference proteome</keyword>
<sequence>MTSDAIPSPYHLPSDEGAPTVVPASATLRSEDSEDEEGDPSYQLDEHDDLLFDFRPEWLESIRKCIQDVALPTHVHRPPGNLGEPSHGKLKAKEYLDLFTIFFPLILPEIWSIEQADYEQALLYNFYHLVASTNIIAAYSTSDSEADAYVYHYKEYRKTRAEIYAGVASKPNHHYAMHNGQLLKFWGPLSLLSEFPGEQMNGMLQGVETNRRMYDLDFTMLRQMCRVGRYNALVSDGHFQSTEMKALSHLLSPTQSKSLKDTNFQPITPAEMAELRKKSEIVSDTDYNLLFQYLYKHTGLAWRHVNRAPHPLHSIVLPIAIPTLEYFKHRGITYSTATAHDGNSAIQFYDYDPDCRTIYTGTIVRVWQIAIQDRLRVFVLVALDKALSREEEESLPFHQYPRFNTRVVDAAPSEHFVIIEPPHIISHTVVYPRPAGSYGIPRATNAVCLSLNRGRY</sequence>